<proteinExistence type="predicted"/>
<feature type="compositionally biased region" description="Polar residues" evidence="1">
    <location>
        <begin position="56"/>
        <end position="72"/>
    </location>
</feature>
<dbReference type="SUPFAM" id="SSF47459">
    <property type="entry name" value="HLH, helix-loop-helix DNA-binding domain"/>
    <property type="match status" value="1"/>
</dbReference>
<reference evidence="4 6" key="1">
    <citation type="submission" date="2021-11" db="EMBL/GenBank/DDBJ databases">
        <authorList>
            <person name="Islam A."/>
            <person name="Islam S."/>
            <person name="Flora M.S."/>
            <person name="Rahman M."/>
            <person name="Ziaur R.M."/>
            <person name="Epstein J.H."/>
            <person name="Hassan M."/>
            <person name="Klassen M."/>
            <person name="Woodard K."/>
            <person name="Webb A."/>
            <person name="Webby R.J."/>
            <person name="El Zowalaty M.E."/>
        </authorList>
    </citation>
    <scope>NUCLEOTIDE SEQUENCE</scope>
    <source>
        <strain evidence="5">Pbs1</strain>
        <strain evidence="4">Pbs3</strain>
    </source>
</reference>
<evidence type="ECO:0000256" key="1">
    <source>
        <dbReference type="SAM" id="MobiDB-lite"/>
    </source>
</evidence>
<organism evidence="4 7">
    <name type="scientific">Peronospora belbahrii</name>
    <dbReference type="NCBI Taxonomy" id="622444"/>
    <lineage>
        <taxon>Eukaryota</taxon>
        <taxon>Sar</taxon>
        <taxon>Stramenopiles</taxon>
        <taxon>Oomycota</taxon>
        <taxon>Peronosporomycetes</taxon>
        <taxon>Peronosporales</taxon>
        <taxon>Peronosporaceae</taxon>
        <taxon>Peronospora</taxon>
    </lineage>
</organism>
<dbReference type="EMBL" id="CAKLCB010000297">
    <property type="protein sequence ID" value="CAH0519412.1"/>
    <property type="molecule type" value="Genomic_DNA"/>
</dbReference>
<dbReference type="InterPro" id="IPR036638">
    <property type="entry name" value="HLH_DNA-bd_sf"/>
</dbReference>
<evidence type="ECO:0000259" key="2">
    <source>
        <dbReference type="PROSITE" id="PS50888"/>
    </source>
</evidence>
<evidence type="ECO:0000313" key="5">
    <source>
        <dbReference type="EMBL" id="CAH0519412.1"/>
    </source>
</evidence>
<dbReference type="EMBL" id="CAKKTJ010000176">
    <property type="protein sequence ID" value="CAH0477502.1"/>
    <property type="molecule type" value="Genomic_DNA"/>
</dbReference>
<keyword evidence="6" id="KW-1185">Reference proteome</keyword>
<protein>
    <recommendedName>
        <fullName evidence="2">BHLH domain-containing protein</fullName>
    </recommendedName>
</protein>
<evidence type="ECO:0000313" key="4">
    <source>
        <dbReference type="EMBL" id="CAH0478474.1"/>
    </source>
</evidence>
<dbReference type="PROSITE" id="PS50888">
    <property type="entry name" value="BHLH"/>
    <property type="match status" value="1"/>
</dbReference>
<dbReference type="AlphaFoldDB" id="A0AAU9KXG2"/>
<dbReference type="SMART" id="SM00353">
    <property type="entry name" value="HLH"/>
    <property type="match status" value="1"/>
</dbReference>
<comment type="caution">
    <text evidence="4">The sequence shown here is derived from an EMBL/GenBank/DDBJ whole genome shotgun (WGS) entry which is preliminary data.</text>
</comment>
<feature type="domain" description="BHLH" evidence="2">
    <location>
        <begin position="74"/>
        <end position="126"/>
    </location>
</feature>
<dbReference type="InterPro" id="IPR011598">
    <property type="entry name" value="bHLH_dom"/>
</dbReference>
<name>A0AAU9KXG2_9STRA</name>
<dbReference type="Pfam" id="PF00010">
    <property type="entry name" value="HLH"/>
    <property type="match status" value="1"/>
</dbReference>
<evidence type="ECO:0000313" key="6">
    <source>
        <dbReference type="Proteomes" id="UP001158986"/>
    </source>
</evidence>
<dbReference type="Proteomes" id="UP001160483">
    <property type="component" value="Unassembled WGS sequence"/>
</dbReference>
<sequence>MRYDQHQEPSNDRPRLYQQPMPNVYNQLIPTSSRYEPAPPYYSSPLLHMSSSDYRPTMASNCSASSTPSNTAKRSREDLNRKEKQRMSKLNERINQLKTLLDDAGVQTKKNKQSILDNTSNYIEMLRDDLLAAQQKAEEAKNQADLLFVKDNMEQAVTDKITSGVFQKTTTPRVVLDMDMKTIVFNSAFVKFTGLSELVLKKKKSLRPYLCADEVKFQCTMKKVRDTKQSVSAVVKTSVAKVNLIASAVTDNKGNVTNVEFSLIPMETQQQQQRPLLTKRQKIRAAHNGAKGS</sequence>
<feature type="region of interest" description="Disordered" evidence="1">
    <location>
        <begin position="56"/>
        <end position="87"/>
    </location>
</feature>
<accession>A0AAU9KXG2</accession>
<dbReference type="EMBL" id="CAKKTJ010000257">
    <property type="protein sequence ID" value="CAH0478474.1"/>
    <property type="molecule type" value="Genomic_DNA"/>
</dbReference>
<evidence type="ECO:0000313" key="3">
    <source>
        <dbReference type="EMBL" id="CAH0477502.1"/>
    </source>
</evidence>
<gene>
    <name evidence="5" type="ORF">PBS001_LOCUS5939</name>
    <name evidence="3" type="ORF">PBS003_LOCUS4248</name>
    <name evidence="4" type="ORF">PBS003_LOCUS5167</name>
</gene>
<dbReference type="Proteomes" id="UP001158986">
    <property type="component" value="Unassembled WGS sequence"/>
</dbReference>
<dbReference type="Gene3D" id="4.10.280.10">
    <property type="entry name" value="Helix-loop-helix DNA-binding domain"/>
    <property type="match status" value="1"/>
</dbReference>
<feature type="compositionally biased region" description="Basic and acidic residues" evidence="1">
    <location>
        <begin position="1"/>
        <end position="15"/>
    </location>
</feature>
<dbReference type="GO" id="GO:0046983">
    <property type="term" value="F:protein dimerization activity"/>
    <property type="evidence" value="ECO:0007669"/>
    <property type="project" value="InterPro"/>
</dbReference>
<feature type="region of interest" description="Disordered" evidence="1">
    <location>
        <begin position="1"/>
        <end position="21"/>
    </location>
</feature>
<feature type="region of interest" description="Disordered" evidence="1">
    <location>
        <begin position="270"/>
        <end position="293"/>
    </location>
</feature>
<evidence type="ECO:0000313" key="7">
    <source>
        <dbReference type="Proteomes" id="UP001160483"/>
    </source>
</evidence>
<dbReference type="CDD" id="cd00083">
    <property type="entry name" value="bHLH_SF"/>
    <property type="match status" value="1"/>
</dbReference>
<feature type="compositionally biased region" description="Basic and acidic residues" evidence="1">
    <location>
        <begin position="74"/>
        <end position="87"/>
    </location>
</feature>